<dbReference type="Gene3D" id="3.10.20.810">
    <property type="entry name" value="Phosphoribosyl-AMP cyclohydrolase"/>
    <property type="match status" value="1"/>
</dbReference>
<dbReference type="NCBIfam" id="TIGR03188">
    <property type="entry name" value="histidine_hisI"/>
    <property type="match status" value="1"/>
</dbReference>
<dbReference type="InterPro" id="IPR008179">
    <property type="entry name" value="HisE"/>
</dbReference>
<dbReference type="EC" id="3.6.1.31" evidence="15"/>
<dbReference type="InterPro" id="IPR026660">
    <property type="entry name" value="PRA-CH"/>
</dbReference>
<dbReference type="HAMAP" id="MF_01019">
    <property type="entry name" value="HisIE"/>
    <property type="match status" value="1"/>
</dbReference>
<evidence type="ECO:0000256" key="8">
    <source>
        <dbReference type="ARBA" id="ARBA00022490"/>
    </source>
</evidence>
<keyword evidence="10 15" id="KW-0547">Nucleotide-binding</keyword>
<protein>
    <recommendedName>
        <fullName evidence="15">Histidine biosynthesis bifunctional protein HisIE</fullName>
    </recommendedName>
    <domain>
        <recommendedName>
            <fullName evidence="15">Phosphoribosyl-AMP cyclohydrolase</fullName>
            <shortName evidence="15">PRA-CH</shortName>
            <ecNumber evidence="15">3.5.4.19</ecNumber>
        </recommendedName>
    </domain>
    <domain>
        <recommendedName>
            <fullName evidence="15">Phosphoribosyl-ATP pyrophosphatase</fullName>
            <shortName evidence="15">PRA-PH</shortName>
            <ecNumber evidence="15">3.6.1.31</ecNumber>
        </recommendedName>
    </domain>
</protein>
<evidence type="ECO:0000256" key="9">
    <source>
        <dbReference type="ARBA" id="ARBA00022605"/>
    </source>
</evidence>
<keyword evidence="14 15" id="KW-0511">Multifunctional enzyme</keyword>
<keyword evidence="11 15" id="KW-0378">Hydrolase</keyword>
<dbReference type="InterPro" id="IPR038019">
    <property type="entry name" value="PRib_AMP_CycHydrolase_sf"/>
</dbReference>
<comment type="similarity">
    <text evidence="6 15">In the C-terminal section; belongs to the PRA-PH family.</text>
</comment>
<evidence type="ECO:0000256" key="5">
    <source>
        <dbReference type="ARBA" id="ARBA00005204"/>
    </source>
</evidence>
<evidence type="ECO:0000256" key="15">
    <source>
        <dbReference type="HAMAP-Rule" id="MF_01019"/>
    </source>
</evidence>
<dbReference type="Pfam" id="PF01503">
    <property type="entry name" value="PRA-PH"/>
    <property type="match status" value="1"/>
</dbReference>
<feature type="region of interest" description="Phosphoribosyl-ATP pyrophosphohydrolase" evidence="15">
    <location>
        <begin position="117"/>
        <end position="205"/>
    </location>
</feature>
<name>A0A9D2IVP0_9FIRM</name>
<dbReference type="GO" id="GO:0005524">
    <property type="term" value="F:ATP binding"/>
    <property type="evidence" value="ECO:0007669"/>
    <property type="project" value="UniProtKB-KW"/>
</dbReference>
<dbReference type="EMBL" id="DXBS01000039">
    <property type="protein sequence ID" value="HIZ24182.1"/>
    <property type="molecule type" value="Genomic_DNA"/>
</dbReference>
<organism evidence="17 18">
    <name type="scientific">Candidatus Gallimonas intestinigallinarum</name>
    <dbReference type="NCBI Taxonomy" id="2838604"/>
    <lineage>
        <taxon>Bacteria</taxon>
        <taxon>Bacillati</taxon>
        <taxon>Bacillota</taxon>
        <taxon>Clostridia</taxon>
        <taxon>Candidatus Gallimonas</taxon>
    </lineage>
</organism>
<dbReference type="PANTHER" id="PTHR42945">
    <property type="entry name" value="HISTIDINE BIOSYNTHESIS BIFUNCTIONAL PROTEIN"/>
    <property type="match status" value="1"/>
</dbReference>
<comment type="catalytic activity">
    <reaction evidence="2 15">
        <text>1-(5-phospho-beta-D-ribosyl)-ATP + H2O = 1-(5-phospho-beta-D-ribosyl)-5'-AMP + diphosphate + H(+)</text>
        <dbReference type="Rhea" id="RHEA:22828"/>
        <dbReference type="ChEBI" id="CHEBI:15377"/>
        <dbReference type="ChEBI" id="CHEBI:15378"/>
        <dbReference type="ChEBI" id="CHEBI:33019"/>
        <dbReference type="ChEBI" id="CHEBI:59457"/>
        <dbReference type="ChEBI" id="CHEBI:73183"/>
        <dbReference type="EC" id="3.6.1.31"/>
    </reaction>
</comment>
<reference evidence="17" key="2">
    <citation type="submission" date="2021-04" db="EMBL/GenBank/DDBJ databases">
        <authorList>
            <person name="Gilroy R."/>
        </authorList>
    </citation>
    <scope>NUCLEOTIDE SEQUENCE</scope>
    <source>
        <strain evidence="17">CHK33-5263</strain>
    </source>
</reference>
<dbReference type="PANTHER" id="PTHR42945:SF1">
    <property type="entry name" value="HISTIDINE BIOSYNTHESIS BIFUNCTIONAL PROTEIN HIS7"/>
    <property type="match status" value="1"/>
</dbReference>
<evidence type="ECO:0000256" key="11">
    <source>
        <dbReference type="ARBA" id="ARBA00022801"/>
    </source>
</evidence>
<dbReference type="FunFam" id="3.10.20.810:FF:000001">
    <property type="entry name" value="Histidine biosynthesis bifunctional protein HisIE"/>
    <property type="match status" value="1"/>
</dbReference>
<feature type="region of interest" description="Phosphoribosyl-AMP cyclohydrolase" evidence="15">
    <location>
        <begin position="1"/>
        <end position="116"/>
    </location>
</feature>
<dbReference type="Gene3D" id="1.10.287.1080">
    <property type="entry name" value="MazG-like"/>
    <property type="match status" value="1"/>
</dbReference>
<comment type="pathway">
    <text evidence="4 15">Amino-acid biosynthesis; L-histidine biosynthesis; L-histidine from 5-phospho-alpha-D-ribose 1-diphosphate: step 3/9.</text>
</comment>
<dbReference type="InterPro" id="IPR023019">
    <property type="entry name" value="His_synth_HisIE"/>
</dbReference>
<evidence type="ECO:0000256" key="6">
    <source>
        <dbReference type="ARBA" id="ARBA00007731"/>
    </source>
</evidence>
<evidence type="ECO:0000256" key="2">
    <source>
        <dbReference type="ARBA" id="ARBA00001460"/>
    </source>
</evidence>
<comment type="catalytic activity">
    <reaction evidence="1 15">
        <text>1-(5-phospho-beta-D-ribosyl)-5'-AMP + H2O = 1-(5-phospho-beta-D-ribosyl)-5-[(5-phospho-beta-D-ribosylamino)methylideneamino]imidazole-4-carboxamide</text>
        <dbReference type="Rhea" id="RHEA:20049"/>
        <dbReference type="ChEBI" id="CHEBI:15377"/>
        <dbReference type="ChEBI" id="CHEBI:58435"/>
        <dbReference type="ChEBI" id="CHEBI:59457"/>
        <dbReference type="EC" id="3.5.4.19"/>
    </reaction>
</comment>
<comment type="caution">
    <text evidence="17">The sequence shown here is derived from an EMBL/GenBank/DDBJ whole genome shotgun (WGS) entry which is preliminary data.</text>
</comment>
<reference evidence="17" key="1">
    <citation type="journal article" date="2021" name="PeerJ">
        <title>Extensive microbial diversity within the chicken gut microbiome revealed by metagenomics and culture.</title>
        <authorList>
            <person name="Gilroy R."/>
            <person name="Ravi A."/>
            <person name="Getino M."/>
            <person name="Pursley I."/>
            <person name="Horton D.L."/>
            <person name="Alikhan N.F."/>
            <person name="Baker D."/>
            <person name="Gharbi K."/>
            <person name="Hall N."/>
            <person name="Watson M."/>
            <person name="Adriaenssens E.M."/>
            <person name="Foster-Nyarko E."/>
            <person name="Jarju S."/>
            <person name="Secka A."/>
            <person name="Antonio M."/>
            <person name="Oren A."/>
            <person name="Chaudhuri R.R."/>
            <person name="La Ragione R."/>
            <person name="Hildebrand F."/>
            <person name="Pallen M.J."/>
        </authorList>
    </citation>
    <scope>NUCLEOTIDE SEQUENCE</scope>
    <source>
        <strain evidence="17">CHK33-5263</strain>
    </source>
</reference>
<dbReference type="FunFam" id="1.10.287.1080:FF:000002">
    <property type="entry name" value="Histidine biosynthesis bifunctional protein HisIE"/>
    <property type="match status" value="1"/>
</dbReference>
<proteinExistence type="inferred from homology"/>
<evidence type="ECO:0000256" key="13">
    <source>
        <dbReference type="ARBA" id="ARBA00023102"/>
    </source>
</evidence>
<dbReference type="GO" id="GO:0004635">
    <property type="term" value="F:phosphoribosyl-AMP cyclohydrolase activity"/>
    <property type="evidence" value="ECO:0007669"/>
    <property type="project" value="UniProtKB-UniRule"/>
</dbReference>
<evidence type="ECO:0000259" key="16">
    <source>
        <dbReference type="Pfam" id="PF01502"/>
    </source>
</evidence>
<dbReference type="Pfam" id="PF01502">
    <property type="entry name" value="PRA-CH"/>
    <property type="match status" value="1"/>
</dbReference>
<dbReference type="GO" id="GO:0005737">
    <property type="term" value="C:cytoplasm"/>
    <property type="evidence" value="ECO:0007669"/>
    <property type="project" value="UniProtKB-SubCell"/>
</dbReference>
<dbReference type="Proteomes" id="UP000824044">
    <property type="component" value="Unassembled WGS sequence"/>
</dbReference>
<keyword evidence="13 15" id="KW-0368">Histidine biosynthesis</keyword>
<dbReference type="GO" id="GO:0000105">
    <property type="term" value="P:L-histidine biosynthetic process"/>
    <property type="evidence" value="ECO:0007669"/>
    <property type="project" value="UniProtKB-UniRule"/>
</dbReference>
<evidence type="ECO:0000256" key="1">
    <source>
        <dbReference type="ARBA" id="ARBA00000024"/>
    </source>
</evidence>
<feature type="domain" description="Phosphoribosyl-AMP cyclohydrolase" evidence="16">
    <location>
        <begin position="30"/>
        <end position="103"/>
    </location>
</feature>
<dbReference type="SUPFAM" id="SSF101386">
    <property type="entry name" value="all-alpha NTP pyrophosphatases"/>
    <property type="match status" value="1"/>
</dbReference>
<dbReference type="HAMAP" id="MF_01021">
    <property type="entry name" value="HisI"/>
    <property type="match status" value="1"/>
</dbReference>
<evidence type="ECO:0000313" key="18">
    <source>
        <dbReference type="Proteomes" id="UP000824044"/>
    </source>
</evidence>
<keyword evidence="9 15" id="KW-0028">Amino-acid biosynthesis</keyword>
<evidence type="ECO:0000256" key="3">
    <source>
        <dbReference type="ARBA" id="ARBA00004496"/>
    </source>
</evidence>
<dbReference type="InterPro" id="IPR021130">
    <property type="entry name" value="PRib-ATP_PPHydrolase-like"/>
</dbReference>
<evidence type="ECO:0000256" key="10">
    <source>
        <dbReference type="ARBA" id="ARBA00022741"/>
    </source>
</evidence>
<dbReference type="InterPro" id="IPR002496">
    <property type="entry name" value="PRib_AMP_CycHydrolase_dom"/>
</dbReference>
<keyword evidence="8 15" id="KW-0963">Cytoplasm</keyword>
<evidence type="ECO:0000256" key="7">
    <source>
        <dbReference type="ARBA" id="ARBA00008299"/>
    </source>
</evidence>
<comment type="subcellular location">
    <subcellularLocation>
        <location evidence="3 15">Cytoplasm</location>
    </subcellularLocation>
</comment>
<evidence type="ECO:0000256" key="12">
    <source>
        <dbReference type="ARBA" id="ARBA00022840"/>
    </source>
</evidence>
<dbReference type="EC" id="3.5.4.19" evidence="15"/>
<keyword evidence="12 15" id="KW-0067">ATP-binding</keyword>
<comment type="similarity">
    <text evidence="7 15">In the N-terminal section; belongs to the PRA-CH family.</text>
</comment>
<comment type="pathway">
    <text evidence="5 15">Amino-acid biosynthesis; L-histidine biosynthesis; L-histidine from 5-phospho-alpha-D-ribose 1-diphosphate: step 2/9.</text>
</comment>
<evidence type="ECO:0000256" key="4">
    <source>
        <dbReference type="ARBA" id="ARBA00005169"/>
    </source>
</evidence>
<evidence type="ECO:0000313" key="17">
    <source>
        <dbReference type="EMBL" id="HIZ24182.1"/>
    </source>
</evidence>
<dbReference type="HAMAP" id="MF_01020">
    <property type="entry name" value="HisE"/>
    <property type="match status" value="1"/>
</dbReference>
<evidence type="ECO:0000256" key="14">
    <source>
        <dbReference type="ARBA" id="ARBA00023268"/>
    </source>
</evidence>
<dbReference type="SUPFAM" id="SSF141734">
    <property type="entry name" value="HisI-like"/>
    <property type="match status" value="1"/>
</dbReference>
<dbReference type="AlphaFoldDB" id="A0A9D2IVP0"/>
<sequence>MQLDMSTVKFSSHGLICAIAQDHATGEVLMQAYMNEEALQKTLETGYAHYYSRSRKCLWKKGETSGHVQKVVSATFDCDRDCILLGIEQTGAACHTGARSCFHDPVIETKKGGLTFLGELERVVDDRKANPVEGSYTAYLFGRGIDKIAQKMGEEAVEVVIASKNEDKDELVREIADLTYHLMVLMESKGVTLEDVCTELKRRHK</sequence>
<dbReference type="GO" id="GO:0004636">
    <property type="term" value="F:phosphoribosyl-ATP diphosphatase activity"/>
    <property type="evidence" value="ECO:0007669"/>
    <property type="project" value="UniProtKB-UniRule"/>
</dbReference>
<accession>A0A9D2IVP0</accession>
<dbReference type="CDD" id="cd11534">
    <property type="entry name" value="NTP-PPase_HisIE_like"/>
    <property type="match status" value="1"/>
</dbReference>
<dbReference type="NCBIfam" id="NF000768">
    <property type="entry name" value="PRK00051.1"/>
    <property type="match status" value="1"/>
</dbReference>
<dbReference type="NCBIfam" id="NF002747">
    <property type="entry name" value="PRK02759.1"/>
    <property type="match status" value="1"/>
</dbReference>
<gene>
    <name evidence="15" type="primary">hisI</name>
    <name evidence="15" type="synonym">hisIE</name>
    <name evidence="17" type="ORF">H9812_01740</name>
</gene>